<reference evidence="1 2" key="1">
    <citation type="submission" date="2020-07" db="EMBL/GenBank/DDBJ databases">
        <title>Taxonomic proposal: Crassvirales, a new order of highly abundant and diverse bacterial viruses.</title>
        <authorList>
            <person name="Shkoporov A.N."/>
            <person name="Stockdale S.R."/>
            <person name="Guerin E."/>
            <person name="Ross R.P."/>
            <person name="Hill C."/>
        </authorList>
    </citation>
    <scope>NUCLEOTIDE SEQUENCE [LARGE SCALE GENOMIC DNA]</scope>
</reference>
<proteinExistence type="predicted"/>
<dbReference type="RefSeq" id="YP_010113312.1">
    <property type="nucleotide sequence ID" value="NC_055901.1"/>
</dbReference>
<keyword evidence="2" id="KW-1185">Reference proteome</keyword>
<dbReference type="EMBL" id="MT774408">
    <property type="protein sequence ID" value="QOR57672.1"/>
    <property type="molecule type" value="Genomic_DNA"/>
</dbReference>
<accession>A0A7M1RV08</accession>
<organism evidence="1 2">
    <name type="scientific">uncultured phage cr130_1</name>
    <dbReference type="NCBI Taxonomy" id="2772092"/>
    <lineage>
        <taxon>Viruses</taxon>
        <taxon>Duplodnaviria</taxon>
        <taxon>Heunggongvirae</taxon>
        <taxon>Uroviricota</taxon>
        <taxon>Caudoviricetes</taxon>
        <taxon>Crassvirales</taxon>
        <taxon>Suoliviridae</taxon>
        <taxon>Oafivirinae</taxon>
        <taxon>Chuhaivirus</taxon>
        <taxon>Chuhaivirus simiae</taxon>
    </lineage>
</organism>
<dbReference type="GeneID" id="65131825"/>
<sequence length="152" mass="18039">MSLFYTIVCSTFSCYARLRRAHCSLKRCIHSTSHINCNIAHNPKTQSKMLTLHQFLAYCQRNDIQTIIYFKMVSYMTDADYETIHFSHLFMRGENTTESPYDYSFEAWLSPRAFYKWYAANHDVANITYVVKRHMRTKCKPQNVFLSDCLPF</sequence>
<dbReference type="KEGG" id="vg:65131825"/>
<dbReference type="Proteomes" id="UP000594028">
    <property type="component" value="Segment"/>
</dbReference>
<name>A0A7M1RV08_9CAUD</name>
<protein>
    <submittedName>
        <fullName evidence="1">Uncharacterized protein</fullName>
    </submittedName>
</protein>
<evidence type="ECO:0000313" key="2">
    <source>
        <dbReference type="Proteomes" id="UP000594028"/>
    </source>
</evidence>
<evidence type="ECO:0000313" key="1">
    <source>
        <dbReference type="EMBL" id="QOR57672.1"/>
    </source>
</evidence>